<accession>A0AAW3ZSB0</accession>
<evidence type="ECO:0000256" key="1">
    <source>
        <dbReference type="ARBA" id="ARBA00022729"/>
    </source>
</evidence>
<dbReference type="Proteomes" id="UP000650616">
    <property type="component" value="Unassembled WGS sequence"/>
</dbReference>
<dbReference type="SUPFAM" id="SSF88713">
    <property type="entry name" value="Glycoside hydrolase/deacetylase"/>
    <property type="match status" value="1"/>
</dbReference>
<reference evidence="3 4" key="1">
    <citation type="submission" date="2015-08" db="EMBL/GenBank/DDBJ databases">
        <title>Comparative genomics of the Campylobacter concisus group.</title>
        <authorList>
            <person name="Yee E."/>
            <person name="Chapman M.H."/>
            <person name="Huynh S."/>
            <person name="Bono J.L."/>
            <person name="On S.L."/>
            <person name="St Leger J."/>
            <person name="Foster G."/>
            <person name="Parker C.T."/>
            <person name="Miller W.G."/>
        </authorList>
    </citation>
    <scope>NUCLEOTIDE SEQUENCE [LARGE SCALE GENOMIC DNA]</scope>
    <source>
        <strain evidence="3 4">RM9337</strain>
    </source>
</reference>
<dbReference type="Pfam" id="PF01522">
    <property type="entry name" value="Polysacc_deac_1"/>
    <property type="match status" value="1"/>
</dbReference>
<keyword evidence="1" id="KW-0732">Signal</keyword>
<proteinExistence type="predicted"/>
<dbReference type="InterPro" id="IPR002509">
    <property type="entry name" value="NODB_dom"/>
</dbReference>
<name>A0AAW3ZSB0_9BACT</name>
<dbReference type="CDD" id="cd10918">
    <property type="entry name" value="CE4_NodB_like_5s_6s"/>
    <property type="match status" value="1"/>
</dbReference>
<dbReference type="PANTHER" id="PTHR34216:SF7">
    <property type="entry name" value="POLY-BETA-1,6-N-ACETYL-D-GLUCOSAMINE N-DEACETYLASE"/>
    <property type="match status" value="1"/>
</dbReference>
<dbReference type="GO" id="GO:0016810">
    <property type="term" value="F:hydrolase activity, acting on carbon-nitrogen (but not peptide) bonds"/>
    <property type="evidence" value="ECO:0007669"/>
    <property type="project" value="InterPro"/>
</dbReference>
<dbReference type="EMBL" id="LIWG01000004">
    <property type="protein sequence ID" value="MBE3607940.1"/>
    <property type="molecule type" value="Genomic_DNA"/>
</dbReference>
<dbReference type="InterPro" id="IPR051398">
    <property type="entry name" value="Polysacch_Deacetylase"/>
</dbReference>
<keyword evidence="4" id="KW-1185">Reference proteome</keyword>
<dbReference type="InterPro" id="IPR011330">
    <property type="entry name" value="Glyco_hydro/deAcase_b/a-brl"/>
</dbReference>
<comment type="caution">
    <text evidence="3">The sequence shown here is derived from an EMBL/GenBank/DDBJ whole genome shotgun (WGS) entry which is preliminary data.</text>
</comment>
<dbReference type="AlphaFoldDB" id="A0AAW3ZSB0"/>
<feature type="domain" description="NodB homology" evidence="2">
    <location>
        <begin position="50"/>
        <end position="229"/>
    </location>
</feature>
<gene>
    <name evidence="3" type="ORF">CCAL9337_04240</name>
</gene>
<organism evidence="3 4">
    <name type="scientific">Campylobacter californiensis</name>
    <dbReference type="NCBI Taxonomy" id="1032243"/>
    <lineage>
        <taxon>Bacteria</taxon>
        <taxon>Pseudomonadati</taxon>
        <taxon>Campylobacterota</taxon>
        <taxon>Epsilonproteobacteria</taxon>
        <taxon>Campylobacterales</taxon>
        <taxon>Campylobacteraceae</taxon>
        <taxon>Campylobacter</taxon>
    </lineage>
</organism>
<dbReference type="Gene3D" id="3.20.20.370">
    <property type="entry name" value="Glycoside hydrolase/deacetylase"/>
    <property type="match status" value="1"/>
</dbReference>
<dbReference type="RefSeq" id="WP_169936010.1">
    <property type="nucleotide sequence ID" value="NZ_CP012545.1"/>
</dbReference>
<evidence type="ECO:0000313" key="3">
    <source>
        <dbReference type="EMBL" id="MBE3607940.1"/>
    </source>
</evidence>
<dbReference type="GO" id="GO:0005975">
    <property type="term" value="P:carbohydrate metabolic process"/>
    <property type="evidence" value="ECO:0007669"/>
    <property type="project" value="InterPro"/>
</dbReference>
<dbReference type="PROSITE" id="PS51677">
    <property type="entry name" value="NODB"/>
    <property type="match status" value="1"/>
</dbReference>
<protein>
    <submittedName>
        <fullName evidence="3">Polysaccharide deacetylase family protein</fullName>
    </submittedName>
</protein>
<dbReference type="PANTHER" id="PTHR34216">
    <property type="match status" value="1"/>
</dbReference>
<evidence type="ECO:0000313" key="4">
    <source>
        <dbReference type="Proteomes" id="UP000650616"/>
    </source>
</evidence>
<evidence type="ECO:0000259" key="2">
    <source>
        <dbReference type="PROSITE" id="PS51677"/>
    </source>
</evidence>
<sequence length="229" mass="26468">MISEHLPKNASKFNRLRVKPKEFEKQLAWLKENGFKSYFLSEISSELPEKSVIMTFDDGYKDNLTNALPLLKKYNFKANIFIVTNRFNRDWAHDRDTAKSSSELNNEEMLSDDEVKILLDSGLAEIGSHTLDHVNLPSLSDSEKELQMSISKQEIEKKFGIKCETFAYPFGFFDKSSVEIAKKHYKFATTTHNDVYKSSYNNHEIPRIMISGRGGILNFILKIKKGRDR</sequence>